<dbReference type="InterPro" id="IPR004680">
    <property type="entry name" value="Cit_transptr-like_dom"/>
</dbReference>
<name>A0A382CPV9_9ZZZZ</name>
<evidence type="ECO:0000256" key="1">
    <source>
        <dbReference type="ARBA" id="ARBA00004141"/>
    </source>
</evidence>
<dbReference type="Pfam" id="PF03600">
    <property type="entry name" value="CitMHS"/>
    <property type="match status" value="1"/>
</dbReference>
<keyword evidence="2" id="KW-0813">Transport</keyword>
<evidence type="ECO:0000313" key="9">
    <source>
        <dbReference type="EMBL" id="SVB27854.1"/>
    </source>
</evidence>
<keyword evidence="6 7" id="KW-0472">Membrane</keyword>
<proteinExistence type="predicted"/>
<gene>
    <name evidence="9" type="ORF">METZ01_LOCUS180708</name>
</gene>
<dbReference type="PANTHER" id="PTHR43652">
    <property type="entry name" value="BASIC AMINO ACID ANTIPORTER YFCC-RELATED"/>
    <property type="match status" value="1"/>
</dbReference>
<feature type="transmembrane region" description="Helical" evidence="7">
    <location>
        <begin position="6"/>
        <end position="23"/>
    </location>
</feature>
<keyword evidence="4" id="KW-0677">Repeat</keyword>
<feature type="transmembrane region" description="Helical" evidence="7">
    <location>
        <begin position="30"/>
        <end position="50"/>
    </location>
</feature>
<feature type="transmembrane region" description="Helical" evidence="7">
    <location>
        <begin position="157"/>
        <end position="180"/>
    </location>
</feature>
<feature type="non-terminal residue" evidence="9">
    <location>
        <position position="388"/>
    </location>
</feature>
<dbReference type="GO" id="GO:0006813">
    <property type="term" value="P:potassium ion transport"/>
    <property type="evidence" value="ECO:0007669"/>
    <property type="project" value="InterPro"/>
</dbReference>
<reference evidence="9" key="1">
    <citation type="submission" date="2018-05" db="EMBL/GenBank/DDBJ databases">
        <authorList>
            <person name="Lanie J.A."/>
            <person name="Ng W.-L."/>
            <person name="Kazmierczak K.M."/>
            <person name="Andrzejewski T.M."/>
            <person name="Davidsen T.M."/>
            <person name="Wayne K.J."/>
            <person name="Tettelin H."/>
            <person name="Glass J.I."/>
            <person name="Rusch D."/>
            <person name="Podicherti R."/>
            <person name="Tsui H.-C.T."/>
            <person name="Winkler M.E."/>
        </authorList>
    </citation>
    <scope>NUCLEOTIDE SEQUENCE</scope>
</reference>
<evidence type="ECO:0000256" key="6">
    <source>
        <dbReference type="ARBA" id="ARBA00023136"/>
    </source>
</evidence>
<comment type="subcellular location">
    <subcellularLocation>
        <location evidence="1">Membrane</location>
        <topology evidence="1">Multi-pass membrane protein</topology>
    </subcellularLocation>
</comment>
<feature type="domain" description="Citrate transporter-like" evidence="8">
    <location>
        <begin position="28"/>
        <end position="220"/>
    </location>
</feature>
<organism evidence="9">
    <name type="scientific">marine metagenome</name>
    <dbReference type="NCBI Taxonomy" id="408172"/>
    <lineage>
        <taxon>unclassified sequences</taxon>
        <taxon>metagenomes</taxon>
        <taxon>ecological metagenomes</taxon>
    </lineage>
</organism>
<dbReference type="InterPro" id="IPR051679">
    <property type="entry name" value="DASS-Related_Transporters"/>
</dbReference>
<dbReference type="EMBL" id="UINC01035442">
    <property type="protein sequence ID" value="SVB27854.1"/>
    <property type="molecule type" value="Genomic_DNA"/>
</dbReference>
<keyword evidence="3 7" id="KW-0812">Transmembrane</keyword>
<evidence type="ECO:0000256" key="7">
    <source>
        <dbReference type="SAM" id="Phobius"/>
    </source>
</evidence>
<feature type="transmembrane region" description="Helical" evidence="7">
    <location>
        <begin position="192"/>
        <end position="211"/>
    </location>
</feature>
<feature type="transmembrane region" description="Helical" evidence="7">
    <location>
        <begin position="70"/>
        <end position="95"/>
    </location>
</feature>
<sequence length="388" mass="42027">MPSLPDLHAIFVLLLTPVALYLFTRDELPLESSGLIILMSLILFFQIFPYEVDGRSLETAELLMGFGHEALITICALMIIGKALETTGALQPLALYLSKAWISTPKLASLVTLVSAAILSAFLNNTPIVVLLLPMLIGVAARSKIPPSDILMPVGFATLLGGMATTIGTSTNLLVVAIAAEMGLRQFSMFDFTLPVALVGVFGLLYLWLIAPKLLPARTPPLSDTSPRVFNAMLHISEESACCGMTFSECLALTDNEMRVDHIERSEGLMVAKLPSVTILPGDRLAVRDTPDRLKAFEEALGANLHGQHQTGATAEEEGWITEEEEQQLAEIVVTRESLLHRASLGTTRFALRTGLLPLALHRAREPGSEEIRGNIDSVRLRAGDVVL</sequence>
<dbReference type="GO" id="GO:0055085">
    <property type="term" value="P:transmembrane transport"/>
    <property type="evidence" value="ECO:0007669"/>
    <property type="project" value="InterPro"/>
</dbReference>
<dbReference type="GO" id="GO:0005886">
    <property type="term" value="C:plasma membrane"/>
    <property type="evidence" value="ECO:0007669"/>
    <property type="project" value="TreeGrafter"/>
</dbReference>
<dbReference type="InterPro" id="IPR036721">
    <property type="entry name" value="RCK_C_sf"/>
</dbReference>
<keyword evidence="5 7" id="KW-1133">Transmembrane helix</keyword>
<dbReference type="AlphaFoldDB" id="A0A382CPV9"/>
<evidence type="ECO:0000259" key="8">
    <source>
        <dbReference type="Pfam" id="PF03600"/>
    </source>
</evidence>
<evidence type="ECO:0000256" key="3">
    <source>
        <dbReference type="ARBA" id="ARBA00022692"/>
    </source>
</evidence>
<accession>A0A382CPV9</accession>
<dbReference type="PANTHER" id="PTHR43652:SF2">
    <property type="entry name" value="BASIC AMINO ACID ANTIPORTER YFCC-RELATED"/>
    <property type="match status" value="1"/>
</dbReference>
<evidence type="ECO:0000256" key="5">
    <source>
        <dbReference type="ARBA" id="ARBA00022989"/>
    </source>
</evidence>
<evidence type="ECO:0000256" key="2">
    <source>
        <dbReference type="ARBA" id="ARBA00022448"/>
    </source>
</evidence>
<dbReference type="Gene3D" id="3.30.70.1450">
    <property type="entry name" value="Regulator of K+ conductance, C-terminal domain"/>
    <property type="match status" value="1"/>
</dbReference>
<protein>
    <recommendedName>
        <fullName evidence="8">Citrate transporter-like domain-containing protein</fullName>
    </recommendedName>
</protein>
<dbReference type="SUPFAM" id="SSF116726">
    <property type="entry name" value="TrkA C-terminal domain-like"/>
    <property type="match status" value="2"/>
</dbReference>
<feature type="transmembrane region" description="Helical" evidence="7">
    <location>
        <begin position="107"/>
        <end position="137"/>
    </location>
</feature>
<evidence type="ECO:0000256" key="4">
    <source>
        <dbReference type="ARBA" id="ARBA00022737"/>
    </source>
</evidence>